<sequence>MRVVVLLIALAVVLVLTVTLLSTRPPAAGTGRLSRYRRRARQAPTFRLERVSQHRYVLHNDGGLPAYDVQLDTRDLTVTEGETSLREFRPRHAEQYLLIQPMHGRVTDLVVRWRIRPGSDDVQVTPLPLDIEAAPEGQDA</sequence>
<evidence type="ECO:0000313" key="1">
    <source>
        <dbReference type="EMBL" id="PZF81711.1"/>
    </source>
</evidence>
<reference evidence="1 2" key="1">
    <citation type="submission" date="2018-01" db="EMBL/GenBank/DDBJ databases">
        <title>Draft genome sequence of Jiangella sp. GTF31.</title>
        <authorList>
            <person name="Sahin N."/>
            <person name="Ay H."/>
            <person name="Saygin H."/>
        </authorList>
    </citation>
    <scope>NUCLEOTIDE SEQUENCE [LARGE SCALE GENOMIC DNA]</scope>
    <source>
        <strain evidence="1 2">GTF31</strain>
    </source>
</reference>
<dbReference type="AlphaFoldDB" id="A0A2W2B2R1"/>
<dbReference type="EMBL" id="POTW01000052">
    <property type="protein sequence ID" value="PZF81711.1"/>
    <property type="molecule type" value="Genomic_DNA"/>
</dbReference>
<organism evidence="1 2">
    <name type="scientific">Jiangella anatolica</name>
    <dbReference type="NCBI Taxonomy" id="2670374"/>
    <lineage>
        <taxon>Bacteria</taxon>
        <taxon>Bacillati</taxon>
        <taxon>Actinomycetota</taxon>
        <taxon>Actinomycetes</taxon>
        <taxon>Jiangellales</taxon>
        <taxon>Jiangellaceae</taxon>
        <taxon>Jiangella</taxon>
    </lineage>
</organism>
<protein>
    <submittedName>
        <fullName evidence="1">Uncharacterized protein</fullName>
    </submittedName>
</protein>
<gene>
    <name evidence="1" type="ORF">C1I92_19810</name>
</gene>
<comment type="caution">
    <text evidence="1">The sequence shown here is derived from an EMBL/GenBank/DDBJ whole genome shotgun (WGS) entry which is preliminary data.</text>
</comment>
<dbReference type="Proteomes" id="UP000248764">
    <property type="component" value="Unassembled WGS sequence"/>
</dbReference>
<name>A0A2W2B2R1_9ACTN</name>
<proteinExistence type="predicted"/>
<accession>A0A2W2B2R1</accession>
<evidence type="ECO:0000313" key="2">
    <source>
        <dbReference type="Proteomes" id="UP000248764"/>
    </source>
</evidence>
<dbReference type="RefSeq" id="WP_111256377.1">
    <property type="nucleotide sequence ID" value="NZ_POTW01000052.1"/>
</dbReference>
<keyword evidence="2" id="KW-1185">Reference proteome</keyword>